<dbReference type="InterPro" id="IPR006938">
    <property type="entry name" value="DUF624"/>
</dbReference>
<sequence>MREAMKVFHRSLFDSYHHLGFLVWTTICWWMCLLPIITAGPATAAMFTVFKQKRENKMVRPADFWQAFKDNWRTGIKLQLVYILITFPGVIYSITLIRSELFLPMLAGMVLIYLLFMWHLIYLYAFPVYIEQGQSSLKIVLLRSFKLVSENFGFTINMSLYIVAVTLVCSLFTIALTIWAGILTVMIQNSVLHLLHQYEPEKYSFSSEVSWSGTLRPWKT</sequence>
<evidence type="ECO:0000313" key="2">
    <source>
        <dbReference type="EMBL" id="SES26010.1"/>
    </source>
</evidence>
<keyword evidence="3" id="KW-1185">Reference proteome</keyword>
<dbReference type="Pfam" id="PF04854">
    <property type="entry name" value="DUF624"/>
    <property type="match status" value="1"/>
</dbReference>
<accession>A0A1H9VW27</accession>
<feature type="transmembrane region" description="Helical" evidence="1">
    <location>
        <begin position="160"/>
        <end position="187"/>
    </location>
</feature>
<dbReference type="EMBL" id="FOGT01000013">
    <property type="protein sequence ID" value="SES26010.1"/>
    <property type="molecule type" value="Genomic_DNA"/>
</dbReference>
<gene>
    <name evidence="2" type="ORF">SAMN05518684_11312</name>
</gene>
<dbReference type="AlphaFoldDB" id="A0A1H9VW27"/>
<protein>
    <submittedName>
        <fullName evidence="2">Uncharacterized membrane protein YesL</fullName>
    </submittedName>
</protein>
<dbReference type="STRING" id="1601833.SAMN05518684_11312"/>
<dbReference type="Proteomes" id="UP000198571">
    <property type="component" value="Unassembled WGS sequence"/>
</dbReference>
<feature type="transmembrane region" description="Helical" evidence="1">
    <location>
        <begin position="76"/>
        <end position="94"/>
    </location>
</feature>
<keyword evidence="1" id="KW-0472">Membrane</keyword>
<evidence type="ECO:0000313" key="3">
    <source>
        <dbReference type="Proteomes" id="UP000198571"/>
    </source>
</evidence>
<keyword evidence="1" id="KW-1133">Transmembrane helix</keyword>
<reference evidence="3" key="1">
    <citation type="submission" date="2016-10" db="EMBL/GenBank/DDBJ databases">
        <authorList>
            <person name="Varghese N."/>
            <person name="Submissions S."/>
        </authorList>
    </citation>
    <scope>NUCLEOTIDE SEQUENCE [LARGE SCALE GENOMIC DNA]</scope>
    <source>
        <strain evidence="3">S9</strain>
    </source>
</reference>
<dbReference type="RefSeq" id="WP_093053914.1">
    <property type="nucleotide sequence ID" value="NZ_FOGT01000013.1"/>
</dbReference>
<proteinExistence type="predicted"/>
<feature type="transmembrane region" description="Helical" evidence="1">
    <location>
        <begin position="21"/>
        <end position="50"/>
    </location>
</feature>
<keyword evidence="1" id="KW-0812">Transmembrane</keyword>
<evidence type="ECO:0000256" key="1">
    <source>
        <dbReference type="SAM" id="Phobius"/>
    </source>
</evidence>
<organism evidence="2 3">
    <name type="scientific">Salipaludibacillus aurantiacus</name>
    <dbReference type="NCBI Taxonomy" id="1601833"/>
    <lineage>
        <taxon>Bacteria</taxon>
        <taxon>Bacillati</taxon>
        <taxon>Bacillota</taxon>
        <taxon>Bacilli</taxon>
        <taxon>Bacillales</taxon>
        <taxon>Bacillaceae</taxon>
    </lineage>
</organism>
<dbReference type="OrthoDB" id="9814991at2"/>
<feature type="transmembrane region" description="Helical" evidence="1">
    <location>
        <begin position="101"/>
        <end position="125"/>
    </location>
</feature>
<name>A0A1H9VW27_9BACI</name>